<dbReference type="Proteomes" id="UP000326029">
    <property type="component" value="Chromosome"/>
</dbReference>
<dbReference type="PIRSF" id="PIRSF017393">
    <property type="entry name" value="MTase_SAV2177"/>
    <property type="match status" value="1"/>
</dbReference>
<sequence length="260" mass="28737">MIDVTQAKDARIQNFLLGGHDHYESDRDAVRHLMRLAPNIPQLARINREFVARAVRYLSVQLGIDQFLDHGCGLPARDNVHQIARRAGTDARVVYIDNDPVVLAHARMMLDEDRTLILDADLFDFPTILTRSEQAGIFDPAAPVAVLFTSVLHCVSDMRNPWRHVAELLNQLPAGSVLVLSHLTGENGALNEEVSALMQELTGQQWAKIRSLAEVERSFDGLKPIGGPIGDVARWQPVTGLSLQAVDRTWTICGGVARKG</sequence>
<dbReference type="Proteomes" id="UP000642014">
    <property type="component" value="Unassembled WGS sequence"/>
</dbReference>
<dbReference type="Pfam" id="PF04672">
    <property type="entry name" value="Methyltransf_19"/>
    <property type="match status" value="1"/>
</dbReference>
<dbReference type="SUPFAM" id="SSF53335">
    <property type="entry name" value="S-adenosyl-L-methionine-dependent methyltransferases"/>
    <property type="match status" value="1"/>
</dbReference>
<dbReference type="EMBL" id="BMSJ01000014">
    <property type="protein sequence ID" value="GGR48468.1"/>
    <property type="molecule type" value="Genomic_DNA"/>
</dbReference>
<evidence type="ECO:0000313" key="3">
    <source>
        <dbReference type="Proteomes" id="UP000326029"/>
    </source>
</evidence>
<protein>
    <submittedName>
        <fullName evidence="2">SAM-dependent methyltransferase</fullName>
    </submittedName>
</protein>
<dbReference type="GeneID" id="95452330"/>
<reference evidence="1 4" key="1">
    <citation type="journal article" date="2014" name="Int. J. Syst. Evol. Microbiol.">
        <title>Complete genome sequence of Corynebacterium casei LMG S-19264T (=DSM 44701T), isolated from a smear-ripened cheese.</title>
        <authorList>
            <consortium name="US DOE Joint Genome Institute (JGI-PGF)"/>
            <person name="Walter F."/>
            <person name="Albersmeier A."/>
            <person name="Kalinowski J."/>
            <person name="Ruckert C."/>
        </authorList>
    </citation>
    <scope>NUCLEOTIDE SEQUENCE [LARGE SCALE GENOMIC DNA]</scope>
    <source>
        <strain evidence="1 4">JCM 4205</strain>
    </source>
</reference>
<proteinExistence type="predicted"/>
<keyword evidence="3" id="KW-1185">Reference proteome</keyword>
<reference evidence="2 3" key="2">
    <citation type="submission" date="2017-09" db="EMBL/GenBank/DDBJ databases">
        <authorList>
            <person name="Lee N."/>
            <person name="Cho B.-K."/>
        </authorList>
    </citation>
    <scope>NUCLEOTIDE SEQUENCE [LARGE SCALE GENOMIC DNA]</scope>
    <source>
        <strain evidence="2 3">ATCC 19740</strain>
    </source>
</reference>
<dbReference type="InterPro" id="IPR029063">
    <property type="entry name" value="SAM-dependent_MTases_sf"/>
</dbReference>
<keyword evidence="2" id="KW-0808">Transferase</keyword>
<dbReference type="GO" id="GO:0032259">
    <property type="term" value="P:methylation"/>
    <property type="evidence" value="ECO:0007669"/>
    <property type="project" value="UniProtKB-KW"/>
</dbReference>
<reference evidence="1" key="3">
    <citation type="submission" date="2023-08" db="EMBL/GenBank/DDBJ databases">
        <authorList>
            <person name="Sun Q."/>
            <person name="Ohkuma M."/>
        </authorList>
    </citation>
    <scope>NUCLEOTIDE SEQUENCE</scope>
    <source>
        <strain evidence="1">JCM 4205</strain>
    </source>
</reference>
<organism evidence="1 4">
    <name type="scientific">Streptomyces cinereoruber</name>
    <dbReference type="NCBI Taxonomy" id="67260"/>
    <lineage>
        <taxon>Bacteria</taxon>
        <taxon>Bacillati</taxon>
        <taxon>Actinomycetota</taxon>
        <taxon>Actinomycetes</taxon>
        <taxon>Kitasatosporales</taxon>
        <taxon>Streptomycetaceae</taxon>
        <taxon>Streptomyces</taxon>
    </lineage>
</organism>
<evidence type="ECO:0000313" key="1">
    <source>
        <dbReference type="EMBL" id="GGR48468.1"/>
    </source>
</evidence>
<keyword evidence="2" id="KW-0489">Methyltransferase</keyword>
<name>A0AAV4KTA9_9ACTN</name>
<dbReference type="RefSeq" id="WP_152369401.1">
    <property type="nucleotide sequence ID" value="NZ_BMSJ01000014.1"/>
</dbReference>
<dbReference type="GO" id="GO:0008168">
    <property type="term" value="F:methyltransferase activity"/>
    <property type="evidence" value="ECO:0007669"/>
    <property type="project" value="UniProtKB-KW"/>
</dbReference>
<dbReference type="Gene3D" id="3.40.50.150">
    <property type="entry name" value="Vaccinia Virus protein VP39"/>
    <property type="match status" value="1"/>
</dbReference>
<evidence type="ECO:0000313" key="2">
    <source>
        <dbReference type="EMBL" id="QEV30908.1"/>
    </source>
</evidence>
<evidence type="ECO:0000313" key="4">
    <source>
        <dbReference type="Proteomes" id="UP000642014"/>
    </source>
</evidence>
<accession>A0AAV4KTA9</accession>
<dbReference type="InterPro" id="IPR006764">
    <property type="entry name" value="SAM_dep_MeTrfase_SAV2177_type"/>
</dbReference>
<dbReference type="EMBL" id="CP023693">
    <property type="protein sequence ID" value="QEV30908.1"/>
    <property type="molecule type" value="Genomic_DNA"/>
</dbReference>
<dbReference type="AlphaFoldDB" id="A0AAV4KTA9"/>
<gene>
    <name evidence="2" type="ORF">CP977_00780</name>
    <name evidence="1" type="ORF">GCM10010497_59980</name>
</gene>